<evidence type="ECO:0000256" key="8">
    <source>
        <dbReference type="ARBA" id="ARBA00023315"/>
    </source>
</evidence>
<keyword evidence="2 11" id="KW-0808">Transferase</keyword>
<keyword evidence="4 11" id="KW-1133">Transmembrane helix</keyword>
<dbReference type="EMBL" id="VCAU01000003">
    <property type="protein sequence ID" value="KAF9894580.1"/>
    <property type="molecule type" value="Genomic_DNA"/>
</dbReference>
<comment type="subcellular location">
    <subcellularLocation>
        <location evidence="1">Membrane</location>
        <topology evidence="1">Multi-pass membrane protein</topology>
    </subcellularLocation>
</comment>
<name>A0AAD4GZB7_ASPNN</name>
<keyword evidence="7" id="KW-0449">Lipoprotein</keyword>
<dbReference type="GO" id="GO:0016020">
    <property type="term" value="C:membrane"/>
    <property type="evidence" value="ECO:0007669"/>
    <property type="project" value="UniProtKB-SubCell"/>
</dbReference>
<dbReference type="InterPro" id="IPR039859">
    <property type="entry name" value="PFA4/ZDH16/20/ERF2-like"/>
</dbReference>
<evidence type="ECO:0000256" key="1">
    <source>
        <dbReference type="ARBA" id="ARBA00004141"/>
    </source>
</evidence>
<reference evidence="14" key="1">
    <citation type="journal article" date="2019" name="Beilstein J. Org. Chem.">
        <title>Nanangenines: drimane sesquiterpenoids as the dominant metabolite cohort of a novel Australian fungus, Aspergillus nanangensis.</title>
        <authorList>
            <person name="Lacey H.J."/>
            <person name="Gilchrist C.L.M."/>
            <person name="Crombie A."/>
            <person name="Kalaitzis J.A."/>
            <person name="Vuong D."/>
            <person name="Rutledge P.J."/>
            <person name="Turner P."/>
            <person name="Pitt J.I."/>
            <person name="Lacey E."/>
            <person name="Chooi Y.H."/>
            <person name="Piggott A.M."/>
        </authorList>
    </citation>
    <scope>NUCLEOTIDE SEQUENCE</scope>
    <source>
        <strain evidence="14">MST-FP2251</strain>
    </source>
</reference>
<evidence type="ECO:0000256" key="7">
    <source>
        <dbReference type="ARBA" id="ARBA00023288"/>
    </source>
</evidence>
<feature type="region of interest" description="Disordered" evidence="12">
    <location>
        <begin position="220"/>
        <end position="247"/>
    </location>
</feature>
<dbReference type="GO" id="GO:0005794">
    <property type="term" value="C:Golgi apparatus"/>
    <property type="evidence" value="ECO:0007669"/>
    <property type="project" value="TreeGrafter"/>
</dbReference>
<evidence type="ECO:0000256" key="10">
    <source>
        <dbReference type="ARBA" id="ARBA00048048"/>
    </source>
</evidence>
<keyword evidence="8 11" id="KW-0012">Acyltransferase</keyword>
<proteinExistence type="inferred from homology"/>
<keyword evidence="6" id="KW-0564">Palmitate</keyword>
<comment type="catalytic activity">
    <reaction evidence="10 11">
        <text>L-cysteinyl-[protein] + hexadecanoyl-CoA = S-hexadecanoyl-L-cysteinyl-[protein] + CoA</text>
        <dbReference type="Rhea" id="RHEA:36683"/>
        <dbReference type="Rhea" id="RHEA-COMP:10131"/>
        <dbReference type="Rhea" id="RHEA-COMP:11032"/>
        <dbReference type="ChEBI" id="CHEBI:29950"/>
        <dbReference type="ChEBI" id="CHEBI:57287"/>
        <dbReference type="ChEBI" id="CHEBI:57379"/>
        <dbReference type="ChEBI" id="CHEBI:74151"/>
        <dbReference type="EC" id="2.3.1.225"/>
    </reaction>
</comment>
<evidence type="ECO:0000256" key="9">
    <source>
        <dbReference type="ARBA" id="ARBA00038298"/>
    </source>
</evidence>
<keyword evidence="3 11" id="KW-0812">Transmembrane</keyword>
<dbReference type="AlphaFoldDB" id="A0AAD4GZB7"/>
<comment type="domain">
    <text evidence="11">The DHHC domain is required for palmitoyltransferase activity.</text>
</comment>
<sequence length="247" mass="27529">MDHFCPWVGGVVSETSFKFFIQFIVYTGVFCTFALIVCAVFTAELKRETGKANVHWAIGMGLSGLFALFSLGMTLSSLQLAMLNVTTIENLNRRSVVWTLAIRVPSHILAKLSADSTWAPTFRTITYPLPPLPPHPHAMTEQPQQLHKPSTEQHVFAILQTLPGENPFDLGSTLKNLQQVMGFSLVDWLLPIHHSPCVDHSGMESAFALGPVVSRLKREAGFEAPLEVSEQAPKRKRKRRHRSRSDA</sequence>
<dbReference type="GO" id="GO:0006612">
    <property type="term" value="P:protein targeting to membrane"/>
    <property type="evidence" value="ECO:0007669"/>
    <property type="project" value="TreeGrafter"/>
</dbReference>
<feature type="transmembrane region" description="Helical" evidence="11">
    <location>
        <begin position="20"/>
        <end position="42"/>
    </location>
</feature>
<accession>A0AAD4GZB7</accession>
<evidence type="ECO:0000313" key="15">
    <source>
        <dbReference type="Proteomes" id="UP001194746"/>
    </source>
</evidence>
<evidence type="ECO:0000259" key="13">
    <source>
        <dbReference type="Pfam" id="PF01529"/>
    </source>
</evidence>
<dbReference type="PANTHER" id="PTHR22883">
    <property type="entry name" value="ZINC FINGER DHHC DOMAIN CONTAINING PROTEIN"/>
    <property type="match status" value="1"/>
</dbReference>
<comment type="similarity">
    <text evidence="9">Belongs to the DHHC palmitoyltransferase family. PFA5 subfamily.</text>
</comment>
<evidence type="ECO:0000256" key="3">
    <source>
        <dbReference type="ARBA" id="ARBA00022692"/>
    </source>
</evidence>
<feature type="compositionally biased region" description="Basic residues" evidence="12">
    <location>
        <begin position="234"/>
        <end position="247"/>
    </location>
</feature>
<gene>
    <name evidence="14" type="primary">PFA5</name>
    <name evidence="14" type="ORF">FE257_006466</name>
</gene>
<protein>
    <recommendedName>
        <fullName evidence="11">Palmitoyltransferase</fullName>
        <ecNumber evidence="11">2.3.1.225</ecNumber>
    </recommendedName>
</protein>
<dbReference type="GO" id="GO:0005783">
    <property type="term" value="C:endoplasmic reticulum"/>
    <property type="evidence" value="ECO:0007669"/>
    <property type="project" value="TreeGrafter"/>
</dbReference>
<dbReference type="InterPro" id="IPR001594">
    <property type="entry name" value="Palmitoyltrfase_DHHC"/>
</dbReference>
<organism evidence="14 15">
    <name type="scientific">Aspergillus nanangensis</name>
    <dbReference type="NCBI Taxonomy" id="2582783"/>
    <lineage>
        <taxon>Eukaryota</taxon>
        <taxon>Fungi</taxon>
        <taxon>Dikarya</taxon>
        <taxon>Ascomycota</taxon>
        <taxon>Pezizomycotina</taxon>
        <taxon>Eurotiomycetes</taxon>
        <taxon>Eurotiomycetidae</taxon>
        <taxon>Eurotiales</taxon>
        <taxon>Aspergillaceae</taxon>
        <taxon>Aspergillus</taxon>
        <taxon>Aspergillus subgen. Circumdati</taxon>
    </lineage>
</organism>
<dbReference type="EC" id="2.3.1.225" evidence="11"/>
<dbReference type="PROSITE" id="PS50216">
    <property type="entry name" value="DHHC"/>
    <property type="match status" value="1"/>
</dbReference>
<evidence type="ECO:0000256" key="4">
    <source>
        <dbReference type="ARBA" id="ARBA00022989"/>
    </source>
</evidence>
<feature type="transmembrane region" description="Helical" evidence="11">
    <location>
        <begin position="54"/>
        <end position="75"/>
    </location>
</feature>
<evidence type="ECO:0000256" key="6">
    <source>
        <dbReference type="ARBA" id="ARBA00023139"/>
    </source>
</evidence>
<comment type="caution">
    <text evidence="14">The sequence shown here is derived from an EMBL/GenBank/DDBJ whole genome shotgun (WGS) entry which is preliminary data.</text>
</comment>
<evidence type="ECO:0000256" key="2">
    <source>
        <dbReference type="ARBA" id="ARBA00022679"/>
    </source>
</evidence>
<evidence type="ECO:0000256" key="5">
    <source>
        <dbReference type="ARBA" id="ARBA00023136"/>
    </source>
</evidence>
<evidence type="ECO:0000256" key="12">
    <source>
        <dbReference type="SAM" id="MobiDB-lite"/>
    </source>
</evidence>
<keyword evidence="5 11" id="KW-0472">Membrane</keyword>
<dbReference type="PANTHER" id="PTHR22883:SF23">
    <property type="entry name" value="PALMITOYLTRANSFERASE ZDHHC6"/>
    <property type="match status" value="1"/>
</dbReference>
<dbReference type="Pfam" id="PF01529">
    <property type="entry name" value="DHHC"/>
    <property type="match status" value="1"/>
</dbReference>
<reference evidence="14" key="2">
    <citation type="submission" date="2020-02" db="EMBL/GenBank/DDBJ databases">
        <authorList>
            <person name="Gilchrist C.L.M."/>
            <person name="Chooi Y.-H."/>
        </authorList>
    </citation>
    <scope>NUCLEOTIDE SEQUENCE</scope>
    <source>
        <strain evidence="14">MST-FP2251</strain>
    </source>
</reference>
<dbReference type="GO" id="GO:0019706">
    <property type="term" value="F:protein-cysteine S-palmitoyltransferase activity"/>
    <property type="evidence" value="ECO:0007669"/>
    <property type="project" value="UniProtKB-EC"/>
</dbReference>
<evidence type="ECO:0000256" key="11">
    <source>
        <dbReference type="RuleBase" id="RU079119"/>
    </source>
</evidence>
<evidence type="ECO:0000313" key="14">
    <source>
        <dbReference type="EMBL" id="KAF9894580.1"/>
    </source>
</evidence>
<dbReference type="Proteomes" id="UP001194746">
    <property type="component" value="Unassembled WGS sequence"/>
</dbReference>
<keyword evidence="15" id="KW-1185">Reference proteome</keyword>
<feature type="domain" description="Palmitoyltransferase DHHC" evidence="13">
    <location>
        <begin position="1"/>
        <end position="93"/>
    </location>
</feature>